<sequence length="191" mass="21919">MLSLILSGPFAVIYEHFNSILPNCYDAIGLMFMIRIIHQHQVMLLALVIAVFIFCTFKRELAELSLQLQFELASDVLYSFSFSVTTHHVLASDPMLGFIFRQSLLSSVLCRQKLSQHRLSFLLNLSRSIFPCGLVLRWFLTCILGSLCNANVRTLWEDDIHPNYVMRRYAELTASLIHLNVEYGDGHVICF</sequence>
<evidence type="ECO:0000313" key="2">
    <source>
        <dbReference type="Proteomes" id="UP001164250"/>
    </source>
</evidence>
<keyword evidence="2" id="KW-1185">Reference proteome</keyword>
<reference evidence="2" key="1">
    <citation type="journal article" date="2023" name="G3 (Bethesda)">
        <title>Genome assembly and association tests identify interacting loci associated with vigor, precocity, and sex in interspecific pistachio rootstocks.</title>
        <authorList>
            <person name="Palmer W."/>
            <person name="Jacygrad E."/>
            <person name="Sagayaradj S."/>
            <person name="Cavanaugh K."/>
            <person name="Han R."/>
            <person name="Bertier L."/>
            <person name="Beede B."/>
            <person name="Kafkas S."/>
            <person name="Golino D."/>
            <person name="Preece J."/>
            <person name="Michelmore R."/>
        </authorList>
    </citation>
    <scope>NUCLEOTIDE SEQUENCE [LARGE SCALE GENOMIC DNA]</scope>
</reference>
<gene>
    <name evidence="1" type="ORF">Patl1_07166</name>
</gene>
<organism evidence="1 2">
    <name type="scientific">Pistacia atlantica</name>
    <dbReference type="NCBI Taxonomy" id="434234"/>
    <lineage>
        <taxon>Eukaryota</taxon>
        <taxon>Viridiplantae</taxon>
        <taxon>Streptophyta</taxon>
        <taxon>Embryophyta</taxon>
        <taxon>Tracheophyta</taxon>
        <taxon>Spermatophyta</taxon>
        <taxon>Magnoliopsida</taxon>
        <taxon>eudicotyledons</taxon>
        <taxon>Gunneridae</taxon>
        <taxon>Pentapetalae</taxon>
        <taxon>rosids</taxon>
        <taxon>malvids</taxon>
        <taxon>Sapindales</taxon>
        <taxon>Anacardiaceae</taxon>
        <taxon>Pistacia</taxon>
    </lineage>
</organism>
<protein>
    <submittedName>
        <fullName evidence="1">Uncharacterized protein</fullName>
    </submittedName>
</protein>
<name>A0ACC1AJP1_9ROSI</name>
<comment type="caution">
    <text evidence="1">The sequence shown here is derived from an EMBL/GenBank/DDBJ whole genome shotgun (WGS) entry which is preliminary data.</text>
</comment>
<accession>A0ACC1AJP1</accession>
<evidence type="ECO:0000313" key="1">
    <source>
        <dbReference type="EMBL" id="KAJ0086918.1"/>
    </source>
</evidence>
<dbReference type="EMBL" id="CM047906">
    <property type="protein sequence ID" value="KAJ0086918.1"/>
    <property type="molecule type" value="Genomic_DNA"/>
</dbReference>
<proteinExistence type="predicted"/>
<dbReference type="Proteomes" id="UP001164250">
    <property type="component" value="Chromosome 10"/>
</dbReference>